<dbReference type="OrthoDB" id="10266026at2759"/>
<reference evidence="1 2" key="1">
    <citation type="submission" date="2018-11" db="EMBL/GenBank/DDBJ databases">
        <authorList>
            <consortium name="Pathogen Informatics"/>
        </authorList>
    </citation>
    <scope>NUCLEOTIDE SEQUENCE [LARGE SCALE GENOMIC DNA]</scope>
    <source>
        <strain evidence="1 2">Egypt</strain>
    </source>
</reference>
<dbReference type="SUPFAM" id="SSF49899">
    <property type="entry name" value="Concanavalin A-like lectins/glucanases"/>
    <property type="match status" value="1"/>
</dbReference>
<dbReference type="GO" id="GO:0000976">
    <property type="term" value="F:transcription cis-regulatory region binding"/>
    <property type="evidence" value="ECO:0007669"/>
    <property type="project" value="TreeGrafter"/>
</dbReference>
<dbReference type="GO" id="GO:0048188">
    <property type="term" value="C:Set1C/COMPASS complex"/>
    <property type="evidence" value="ECO:0007669"/>
    <property type="project" value="InterPro"/>
</dbReference>
<protein>
    <recommendedName>
        <fullName evidence="3">SPRY domain-containing protein</fullName>
    </recommendedName>
</protein>
<evidence type="ECO:0000313" key="2">
    <source>
        <dbReference type="Proteomes" id="UP000272942"/>
    </source>
</evidence>
<dbReference type="EMBL" id="UZAN01077455">
    <property type="protein sequence ID" value="VDP96151.1"/>
    <property type="molecule type" value="Genomic_DNA"/>
</dbReference>
<gene>
    <name evidence="1" type="ORF">ECPE_LOCUS18347</name>
</gene>
<evidence type="ECO:0008006" key="3">
    <source>
        <dbReference type="Google" id="ProtNLM"/>
    </source>
</evidence>
<dbReference type="InterPro" id="IPR037353">
    <property type="entry name" value="ASH2"/>
</dbReference>
<organism evidence="1 2">
    <name type="scientific">Echinostoma caproni</name>
    <dbReference type="NCBI Taxonomy" id="27848"/>
    <lineage>
        <taxon>Eukaryota</taxon>
        <taxon>Metazoa</taxon>
        <taxon>Spiralia</taxon>
        <taxon>Lophotrochozoa</taxon>
        <taxon>Platyhelminthes</taxon>
        <taxon>Trematoda</taxon>
        <taxon>Digenea</taxon>
        <taxon>Plagiorchiida</taxon>
        <taxon>Echinostomata</taxon>
        <taxon>Echinostomatoidea</taxon>
        <taxon>Echinostomatidae</taxon>
        <taxon>Echinostoma</taxon>
    </lineage>
</organism>
<dbReference type="PANTHER" id="PTHR10598:SF0">
    <property type="entry name" value="SET1_ASH2 HISTONE METHYLTRANSFERASE COMPLEX SUBUNIT ASH2"/>
    <property type="match status" value="1"/>
</dbReference>
<evidence type="ECO:0000313" key="1">
    <source>
        <dbReference type="EMBL" id="VDP96151.1"/>
    </source>
</evidence>
<dbReference type="AlphaFoldDB" id="A0A3P8HP85"/>
<sequence>MGSAALPNYCCQHVLLWPANFVIRIRALIITFSHNGENMGTAFSDVYAGVYFPSLSIYRSATVSVNFGPTFQHPPTDVPDWKPVTVHIYFFPNSPLL</sequence>
<dbReference type="Proteomes" id="UP000272942">
    <property type="component" value="Unassembled WGS sequence"/>
</dbReference>
<dbReference type="Gene3D" id="2.60.120.920">
    <property type="match status" value="1"/>
</dbReference>
<dbReference type="InterPro" id="IPR043136">
    <property type="entry name" value="B30.2/SPRY_sf"/>
</dbReference>
<name>A0A3P8HP85_9TREM</name>
<accession>A0A3P8HP85</accession>
<dbReference type="PANTHER" id="PTHR10598">
    <property type="entry name" value="SET1/ASH2 HISTONE METHYLTRANSFERASE COMPLEX SUBUNIT ASH2"/>
    <property type="match status" value="1"/>
</dbReference>
<proteinExistence type="predicted"/>
<dbReference type="InterPro" id="IPR013320">
    <property type="entry name" value="ConA-like_dom_sf"/>
</dbReference>
<keyword evidence="2" id="KW-1185">Reference proteome</keyword>